<dbReference type="GO" id="GO:0005975">
    <property type="term" value="P:carbohydrate metabolic process"/>
    <property type="evidence" value="ECO:0007669"/>
    <property type="project" value="InterPro"/>
</dbReference>
<dbReference type="CDD" id="cd01400">
    <property type="entry name" value="6PGL"/>
    <property type="match status" value="1"/>
</dbReference>
<gene>
    <name evidence="5" type="ORF">HHK36_009046</name>
</gene>
<evidence type="ECO:0000256" key="3">
    <source>
        <dbReference type="RuleBase" id="RU365095"/>
    </source>
</evidence>
<protein>
    <recommendedName>
        <fullName evidence="3">Probable 6-phosphogluconolactonase</fullName>
        <ecNumber evidence="3">3.1.1.31</ecNumber>
    </recommendedName>
</protein>
<dbReference type="OrthoDB" id="432544at2759"/>
<name>A0A834ZI27_TETSI</name>
<dbReference type="SUPFAM" id="SSF100950">
    <property type="entry name" value="NagB/RpiA/CoA transferase-like"/>
    <property type="match status" value="1"/>
</dbReference>
<dbReference type="InterPro" id="IPR037171">
    <property type="entry name" value="NagB/RpiA_transferase-like"/>
</dbReference>
<keyword evidence="6" id="KW-1185">Reference proteome</keyword>
<dbReference type="AlphaFoldDB" id="A0A834ZI27"/>
<dbReference type="Proteomes" id="UP000655225">
    <property type="component" value="Unassembled WGS sequence"/>
</dbReference>
<sequence>MEKRDPELRLFESTEELSTELADYVAQISDAAVKERGAFALVLSGGNLIYLLGKLTKPPYVKTLDWSKWHVFWAEENVVAKKHPNSNYKQAKEVLLSKVPIYPAHVISVSHGSSGESSAEEYEFSIRQLVRNRTVAVSPSSDCPRFDLILLLLGTDGQVASLFPNHPVLEEESQWVAWVCSSGAPRESVTLTLPVINSAANVAIIATGSDVAVPFASAVRDRLPQGWGSHPAQMVSPRDGNLVWFADASAALLLPGKNIAMSGS</sequence>
<proteinExistence type="inferred from homology"/>
<dbReference type="Gene3D" id="3.40.50.1360">
    <property type="match status" value="1"/>
</dbReference>
<comment type="caution">
    <text evidence="5">The sequence shown here is derived from an EMBL/GenBank/DDBJ whole genome shotgun (WGS) entry which is preliminary data.</text>
</comment>
<dbReference type="InterPro" id="IPR006148">
    <property type="entry name" value="Glc/Gal-6P_isomerase"/>
</dbReference>
<reference evidence="5 6" key="1">
    <citation type="submission" date="2020-04" db="EMBL/GenBank/DDBJ databases">
        <title>Plant Genome Project.</title>
        <authorList>
            <person name="Zhang R.-G."/>
        </authorList>
    </citation>
    <scope>NUCLEOTIDE SEQUENCE [LARGE SCALE GENOMIC DNA]</scope>
    <source>
        <strain evidence="5">YNK0</strain>
        <tissue evidence="5">Leaf</tissue>
    </source>
</reference>
<evidence type="ECO:0000313" key="6">
    <source>
        <dbReference type="Proteomes" id="UP000655225"/>
    </source>
</evidence>
<accession>A0A834ZI27</accession>
<dbReference type="PANTHER" id="PTHR11054">
    <property type="entry name" value="6-PHOSPHOGLUCONOLACTONASE"/>
    <property type="match status" value="1"/>
</dbReference>
<evidence type="ECO:0000313" key="5">
    <source>
        <dbReference type="EMBL" id="KAF8404166.1"/>
    </source>
</evidence>
<evidence type="ECO:0000256" key="2">
    <source>
        <dbReference type="ARBA" id="ARBA00010662"/>
    </source>
</evidence>
<feature type="domain" description="Glucosamine/galactosamine-6-phosphate isomerase" evidence="4">
    <location>
        <begin position="13"/>
        <end position="244"/>
    </location>
</feature>
<dbReference type="EMBL" id="JABCRI010000006">
    <property type="protein sequence ID" value="KAF8404166.1"/>
    <property type="molecule type" value="Genomic_DNA"/>
</dbReference>
<comment type="similarity">
    <text evidence="2 3">Belongs to the glucosamine/galactosamine-6-phosphate isomerase family. 6-phosphogluconolactonase subfamily.</text>
</comment>
<dbReference type="InterPro" id="IPR005900">
    <property type="entry name" value="6-phosphogluconolactonase_DevB"/>
</dbReference>
<comment type="catalytic activity">
    <reaction evidence="3">
        <text>6-phospho-D-glucono-1,5-lactone + H2O = 6-phospho-D-gluconate + H(+)</text>
        <dbReference type="Rhea" id="RHEA:12556"/>
        <dbReference type="ChEBI" id="CHEBI:15377"/>
        <dbReference type="ChEBI" id="CHEBI:15378"/>
        <dbReference type="ChEBI" id="CHEBI:57955"/>
        <dbReference type="ChEBI" id="CHEBI:58759"/>
        <dbReference type="EC" id="3.1.1.31"/>
    </reaction>
</comment>
<dbReference type="GO" id="GO:0006098">
    <property type="term" value="P:pentose-phosphate shunt"/>
    <property type="evidence" value="ECO:0007669"/>
    <property type="project" value="UniProtKB-UniPathway"/>
</dbReference>
<dbReference type="OMA" id="QAKECFI"/>
<organism evidence="5 6">
    <name type="scientific">Tetracentron sinense</name>
    <name type="common">Spur-leaf</name>
    <dbReference type="NCBI Taxonomy" id="13715"/>
    <lineage>
        <taxon>Eukaryota</taxon>
        <taxon>Viridiplantae</taxon>
        <taxon>Streptophyta</taxon>
        <taxon>Embryophyta</taxon>
        <taxon>Tracheophyta</taxon>
        <taxon>Spermatophyta</taxon>
        <taxon>Magnoliopsida</taxon>
        <taxon>Trochodendrales</taxon>
        <taxon>Trochodendraceae</taxon>
        <taxon>Tetracentron</taxon>
    </lineage>
</organism>
<dbReference type="PANTHER" id="PTHR11054:SF13">
    <property type="entry name" value="6-PHOSPHOGLUCONOLACTONASE-RELATED"/>
    <property type="match status" value="1"/>
</dbReference>
<dbReference type="EC" id="3.1.1.31" evidence="3"/>
<dbReference type="NCBIfam" id="TIGR01198">
    <property type="entry name" value="pgl"/>
    <property type="match status" value="1"/>
</dbReference>
<dbReference type="Pfam" id="PF01182">
    <property type="entry name" value="Glucosamine_iso"/>
    <property type="match status" value="1"/>
</dbReference>
<dbReference type="InterPro" id="IPR039104">
    <property type="entry name" value="6PGL"/>
</dbReference>
<dbReference type="GO" id="GO:0017057">
    <property type="term" value="F:6-phosphogluconolactonase activity"/>
    <property type="evidence" value="ECO:0007669"/>
    <property type="project" value="UniProtKB-EC"/>
</dbReference>
<comment type="pathway">
    <text evidence="1">Carbohydrate degradation; pentose phosphate pathway.</text>
</comment>
<evidence type="ECO:0000259" key="4">
    <source>
        <dbReference type="Pfam" id="PF01182"/>
    </source>
</evidence>
<evidence type="ECO:0000256" key="1">
    <source>
        <dbReference type="ARBA" id="ARBA00004959"/>
    </source>
</evidence>
<dbReference type="UniPathway" id="UPA00115"/>